<dbReference type="AlphaFoldDB" id="A0AAN8XPR8"/>
<evidence type="ECO:0000313" key="2">
    <source>
        <dbReference type="Proteomes" id="UP001381693"/>
    </source>
</evidence>
<gene>
    <name evidence="1" type="ORF">SK128_028246</name>
</gene>
<evidence type="ECO:0000313" key="1">
    <source>
        <dbReference type="EMBL" id="KAK7081980.1"/>
    </source>
</evidence>
<dbReference type="EMBL" id="JAXCGZ010004298">
    <property type="protein sequence ID" value="KAK7081980.1"/>
    <property type="molecule type" value="Genomic_DNA"/>
</dbReference>
<name>A0AAN8XPR8_HALRR</name>
<organism evidence="1 2">
    <name type="scientific">Halocaridina rubra</name>
    <name type="common">Hawaiian red shrimp</name>
    <dbReference type="NCBI Taxonomy" id="373956"/>
    <lineage>
        <taxon>Eukaryota</taxon>
        <taxon>Metazoa</taxon>
        <taxon>Ecdysozoa</taxon>
        <taxon>Arthropoda</taxon>
        <taxon>Crustacea</taxon>
        <taxon>Multicrustacea</taxon>
        <taxon>Malacostraca</taxon>
        <taxon>Eumalacostraca</taxon>
        <taxon>Eucarida</taxon>
        <taxon>Decapoda</taxon>
        <taxon>Pleocyemata</taxon>
        <taxon>Caridea</taxon>
        <taxon>Atyoidea</taxon>
        <taxon>Atyidae</taxon>
        <taxon>Halocaridina</taxon>
    </lineage>
</organism>
<accession>A0AAN8XPR8</accession>
<proteinExistence type="predicted"/>
<reference evidence="1 2" key="1">
    <citation type="submission" date="2023-11" db="EMBL/GenBank/DDBJ databases">
        <title>Halocaridina rubra genome assembly.</title>
        <authorList>
            <person name="Smith C."/>
        </authorList>
    </citation>
    <scope>NUCLEOTIDE SEQUENCE [LARGE SCALE GENOMIC DNA]</scope>
    <source>
        <strain evidence="1">EP-1</strain>
        <tissue evidence="1">Whole</tissue>
    </source>
</reference>
<keyword evidence="2" id="KW-1185">Reference proteome</keyword>
<dbReference type="Proteomes" id="UP001381693">
    <property type="component" value="Unassembled WGS sequence"/>
</dbReference>
<comment type="caution">
    <text evidence="1">The sequence shown here is derived from an EMBL/GenBank/DDBJ whole genome shotgun (WGS) entry which is preliminary data.</text>
</comment>
<protein>
    <submittedName>
        <fullName evidence="1">Uncharacterized protein</fullName>
    </submittedName>
</protein>
<sequence length="82" mass="9186">MVVTVVVPASRSTRAAAIDTTLSSSYWPRSTISRTSEPSTASIDSRAHSRFVNSPLWLIITNIESCKDKYVGFHSNFMWCIF</sequence>